<dbReference type="InterPro" id="IPR018584">
    <property type="entry name" value="GT87"/>
</dbReference>
<accession>A0A5Q3QGI9</accession>
<keyword evidence="5 8" id="KW-1133">Transmembrane helix</keyword>
<gene>
    <name evidence="9" type="ORF">GIY23_22340</name>
</gene>
<evidence type="ECO:0000256" key="4">
    <source>
        <dbReference type="ARBA" id="ARBA00022692"/>
    </source>
</evidence>
<organism evidence="9 10">
    <name type="scientific">Allosaccharopolyspora coralli</name>
    <dbReference type="NCBI Taxonomy" id="2665642"/>
    <lineage>
        <taxon>Bacteria</taxon>
        <taxon>Bacillati</taxon>
        <taxon>Actinomycetota</taxon>
        <taxon>Actinomycetes</taxon>
        <taxon>Pseudonocardiales</taxon>
        <taxon>Pseudonocardiaceae</taxon>
        <taxon>Allosaccharopolyspora</taxon>
    </lineage>
</organism>
<keyword evidence="3" id="KW-0808">Transferase</keyword>
<feature type="transmembrane region" description="Helical" evidence="8">
    <location>
        <begin position="214"/>
        <end position="233"/>
    </location>
</feature>
<comment type="similarity">
    <text evidence="7">Belongs to the glycosyltransferase 87 family.</text>
</comment>
<dbReference type="EMBL" id="CP045929">
    <property type="protein sequence ID" value="QGK72506.1"/>
    <property type="molecule type" value="Genomic_DNA"/>
</dbReference>
<evidence type="ECO:0000256" key="3">
    <source>
        <dbReference type="ARBA" id="ARBA00022679"/>
    </source>
</evidence>
<protein>
    <submittedName>
        <fullName evidence="9">DUF2029 domain-containing protein</fullName>
    </submittedName>
</protein>
<comment type="subcellular location">
    <subcellularLocation>
        <location evidence="1">Cell membrane</location>
        <topology evidence="1">Multi-pass membrane protein</topology>
    </subcellularLocation>
</comment>
<feature type="transmembrane region" description="Helical" evidence="8">
    <location>
        <begin position="101"/>
        <end position="126"/>
    </location>
</feature>
<evidence type="ECO:0000256" key="8">
    <source>
        <dbReference type="SAM" id="Phobius"/>
    </source>
</evidence>
<dbReference type="AlphaFoldDB" id="A0A5Q3QGI9"/>
<dbReference type="GO" id="GO:0005886">
    <property type="term" value="C:plasma membrane"/>
    <property type="evidence" value="ECO:0007669"/>
    <property type="project" value="UniProtKB-SubCell"/>
</dbReference>
<dbReference type="Pfam" id="PF09594">
    <property type="entry name" value="GT87"/>
    <property type="match status" value="1"/>
</dbReference>
<sequence length="432" mass="46879">MTGRNPAEITLRERLYQQRQLIAVIAVCEIVALITVSAINPHDHIDGEVYRLGARAWLDGKDIYQNLPPTESGMALPFIYPPFAAIVFSPLALVPKVASTVIISLTTHLALLATLYVVLSASTFMIAHRDKIVLVTAAILPLATVTEPVLETITYAQINVVLMALVAVDCLWRIRGPKKLPYPRGMLIGIAAGLKLTPLVFLLFLLLRRDGRSIAVALGTFAATIVLGVALAFENAGQFWFKQMLATSNVSFGKLTGDASTYAGNQSIRSMLSKWTVPDQLLTVVWVLAALLVLALAVAGMVQALRKSDPALALTLNAVAGLLISPVSWFHHWVWAVPALILLLGGAVVARNWATALAGALAAALFTLAPHFKVPQGKGRELTWNVFTQFVGNAYVYLGLALLLYAAYQWWDARRTDQHVEPDPAAVDQPRL</sequence>
<evidence type="ECO:0000256" key="2">
    <source>
        <dbReference type="ARBA" id="ARBA00022475"/>
    </source>
</evidence>
<keyword evidence="10" id="KW-1185">Reference proteome</keyword>
<evidence type="ECO:0000256" key="1">
    <source>
        <dbReference type="ARBA" id="ARBA00004651"/>
    </source>
</evidence>
<feature type="transmembrane region" description="Helical" evidence="8">
    <location>
        <begin position="281"/>
        <end position="299"/>
    </location>
</feature>
<dbReference type="Proteomes" id="UP000371041">
    <property type="component" value="Chromosome"/>
</dbReference>
<feature type="transmembrane region" description="Helical" evidence="8">
    <location>
        <begin position="357"/>
        <end position="374"/>
    </location>
</feature>
<feature type="transmembrane region" description="Helical" evidence="8">
    <location>
        <begin position="186"/>
        <end position="207"/>
    </location>
</feature>
<proteinExistence type="inferred from homology"/>
<feature type="transmembrane region" description="Helical" evidence="8">
    <location>
        <begin position="311"/>
        <end position="327"/>
    </location>
</feature>
<name>A0A5Q3QGI9_9PSEU</name>
<evidence type="ECO:0000256" key="6">
    <source>
        <dbReference type="ARBA" id="ARBA00023136"/>
    </source>
</evidence>
<feature type="transmembrane region" description="Helical" evidence="8">
    <location>
        <begin position="21"/>
        <end position="39"/>
    </location>
</feature>
<evidence type="ECO:0000256" key="7">
    <source>
        <dbReference type="ARBA" id="ARBA00024033"/>
    </source>
</evidence>
<keyword evidence="2" id="KW-1003">Cell membrane</keyword>
<evidence type="ECO:0000313" key="10">
    <source>
        <dbReference type="Proteomes" id="UP000371041"/>
    </source>
</evidence>
<feature type="transmembrane region" description="Helical" evidence="8">
    <location>
        <begin position="132"/>
        <end position="150"/>
    </location>
</feature>
<dbReference type="GO" id="GO:0016758">
    <property type="term" value="F:hexosyltransferase activity"/>
    <property type="evidence" value="ECO:0007669"/>
    <property type="project" value="InterPro"/>
</dbReference>
<feature type="transmembrane region" description="Helical" evidence="8">
    <location>
        <begin position="394"/>
        <end position="411"/>
    </location>
</feature>
<dbReference type="KEGG" id="sace:GIY23_22340"/>
<feature type="transmembrane region" description="Helical" evidence="8">
    <location>
        <begin position="333"/>
        <end position="350"/>
    </location>
</feature>
<evidence type="ECO:0000313" key="9">
    <source>
        <dbReference type="EMBL" id="QGK72506.1"/>
    </source>
</evidence>
<keyword evidence="4 8" id="KW-0812">Transmembrane</keyword>
<keyword evidence="6 8" id="KW-0472">Membrane</keyword>
<evidence type="ECO:0000256" key="5">
    <source>
        <dbReference type="ARBA" id="ARBA00022989"/>
    </source>
</evidence>
<reference evidence="10" key="1">
    <citation type="submission" date="2019-11" db="EMBL/GenBank/DDBJ databases">
        <title>The complete genome sequence of Saccharopolyspora sp. E2A.</title>
        <authorList>
            <person name="Zhang G."/>
        </authorList>
    </citation>
    <scope>NUCLEOTIDE SEQUENCE [LARGE SCALE GENOMIC DNA]</scope>
    <source>
        <strain evidence="10">E2A</strain>
    </source>
</reference>